<protein>
    <submittedName>
        <fullName evidence="3">Uncharacterized protein</fullName>
    </submittedName>
</protein>
<gene>
    <name evidence="3" type="ORF">CD33_08150</name>
</gene>
<dbReference type="EMBL" id="JPVO01000047">
    <property type="protein sequence ID" value="KGR76137.1"/>
    <property type="molecule type" value="Genomic_DNA"/>
</dbReference>
<sequence length="369" mass="41971">MNKPILKPDKMGSYRPEDVIFLLRDISHYQIEIDSEEKEKRIQSGTHYSEMLPVEYQPTEEYLSLFYNTLEQYSKRVAIAAGVVAEQIKERNGLENLVLVSLARAGTPIGILIKRYLAFKYEVDIPHYSISIIRGRGFDATAIDYIFDQHAQAKIQFIDGWTGKGAITSELDQSCMAYKESRGKELDSSLSVLADPGHCASIYGTRDDFLIPSACLNSTVSGLVSRTVLNYDILAENDFHGAKYYKELEGADVSNLYVDTITKEFGHVHNEIIEELERLRKEDPTPSWEGMKSVELIQERFGIHNTNFIKPGVGETTRVLLRRVPWKILVNPEKSSDLTHILMLAQERNVPIEEYEDMSYSCCGIIKEL</sequence>
<dbReference type="InterPro" id="IPR048336">
    <property type="entry name" value="StiP-like"/>
</dbReference>
<dbReference type="OrthoDB" id="1663315at2"/>
<organism evidence="3 4">
    <name type="scientific">Ureibacillus sinduriensis BLB-1 = JCM 15800</name>
    <dbReference type="NCBI Taxonomy" id="1384057"/>
    <lineage>
        <taxon>Bacteria</taxon>
        <taxon>Bacillati</taxon>
        <taxon>Bacillota</taxon>
        <taxon>Bacilli</taxon>
        <taxon>Bacillales</taxon>
        <taxon>Caryophanaceae</taxon>
        <taxon>Ureibacillus</taxon>
    </lineage>
</organism>
<feature type="domain" description="PELOTA RNA-binding" evidence="2">
    <location>
        <begin position="288"/>
        <end position="368"/>
    </location>
</feature>
<name>A0A0A3IMS3_9BACL</name>
<feature type="domain" description="Cysteine protease StiP N-terminal" evidence="1">
    <location>
        <begin position="12"/>
        <end position="261"/>
    </location>
</feature>
<dbReference type="PIRSF" id="PIRSF020979">
    <property type="entry name" value="UCP020979"/>
    <property type="match status" value="1"/>
</dbReference>
<dbReference type="RefSeq" id="WP_036199787.1">
    <property type="nucleotide sequence ID" value="NZ_AVCY01000009.1"/>
</dbReference>
<dbReference type="InterPro" id="IPR028157">
    <property type="entry name" value="PELOTA_dom"/>
</dbReference>
<proteinExistence type="predicted"/>
<evidence type="ECO:0000313" key="3">
    <source>
        <dbReference type="EMBL" id="KGR76137.1"/>
    </source>
</evidence>
<dbReference type="STRING" id="1384057.CD33_08150"/>
<accession>A0A0A3IMS3</accession>
<dbReference type="eggNOG" id="COG1358">
    <property type="taxonomic scope" value="Bacteria"/>
</dbReference>
<dbReference type="AlphaFoldDB" id="A0A0A3IMS3"/>
<dbReference type="Pfam" id="PF11202">
    <property type="entry name" value="StiP"/>
    <property type="match status" value="1"/>
</dbReference>
<dbReference type="Proteomes" id="UP000030408">
    <property type="component" value="Unassembled WGS sequence"/>
</dbReference>
<dbReference type="Pfam" id="PF15608">
    <property type="entry name" value="PELOTA_1"/>
    <property type="match status" value="1"/>
</dbReference>
<comment type="caution">
    <text evidence="3">The sequence shown here is derived from an EMBL/GenBank/DDBJ whole genome shotgun (WGS) entry which is preliminary data.</text>
</comment>
<evidence type="ECO:0000313" key="4">
    <source>
        <dbReference type="Proteomes" id="UP000030408"/>
    </source>
</evidence>
<keyword evidence="4" id="KW-1185">Reference proteome</keyword>
<dbReference type="InterPro" id="IPR011215">
    <property type="entry name" value="StiP_N"/>
</dbReference>
<evidence type="ECO:0000259" key="1">
    <source>
        <dbReference type="Pfam" id="PF11202"/>
    </source>
</evidence>
<evidence type="ECO:0000259" key="2">
    <source>
        <dbReference type="Pfam" id="PF15608"/>
    </source>
</evidence>
<reference evidence="3 4" key="1">
    <citation type="submission" date="2014-02" db="EMBL/GenBank/DDBJ databases">
        <title>Draft genome sequence of Lysinibacillus sinduriensis JCM 15800.</title>
        <authorList>
            <person name="Zhang F."/>
            <person name="Wang G."/>
            <person name="Zhang L."/>
        </authorList>
    </citation>
    <scope>NUCLEOTIDE SEQUENCE [LARGE SCALE GENOMIC DNA]</scope>
    <source>
        <strain evidence="3 4">JCM 15800</strain>
    </source>
</reference>